<name>A0A3D9I6Y6_9BACL</name>
<dbReference type="InterPro" id="IPR023296">
    <property type="entry name" value="Glyco_hydro_beta-prop_sf"/>
</dbReference>
<organism evidence="1 2">
    <name type="scientific">Cohnella phaseoli</name>
    <dbReference type="NCBI Taxonomy" id="456490"/>
    <lineage>
        <taxon>Bacteria</taxon>
        <taxon>Bacillati</taxon>
        <taxon>Bacillota</taxon>
        <taxon>Bacilli</taxon>
        <taxon>Bacillales</taxon>
        <taxon>Paenibacillaceae</taxon>
        <taxon>Cohnella</taxon>
    </lineage>
</organism>
<reference evidence="1 2" key="1">
    <citation type="submission" date="2018-07" db="EMBL/GenBank/DDBJ databases">
        <title>Genomic Encyclopedia of Type Strains, Phase III (KMG-III): the genomes of soil and plant-associated and newly described type strains.</title>
        <authorList>
            <person name="Whitman W."/>
        </authorList>
    </citation>
    <scope>NUCLEOTIDE SEQUENCE [LARGE SCALE GENOMIC DNA]</scope>
    <source>
        <strain evidence="1 2">CECT 7287</strain>
    </source>
</reference>
<proteinExistence type="predicted"/>
<dbReference type="EMBL" id="QRDZ01000036">
    <property type="protein sequence ID" value="RED57528.1"/>
    <property type="molecule type" value="Genomic_DNA"/>
</dbReference>
<dbReference type="RefSeq" id="WP_116064727.1">
    <property type="nucleotide sequence ID" value="NZ_QRDZ01000036.1"/>
</dbReference>
<accession>A0A3D9I6Y6</accession>
<dbReference type="Proteomes" id="UP000256977">
    <property type="component" value="Unassembled WGS sequence"/>
</dbReference>
<comment type="caution">
    <text evidence="1">The sequence shown here is derived from an EMBL/GenBank/DDBJ whole genome shotgun (WGS) entry which is preliminary data.</text>
</comment>
<protein>
    <recommendedName>
        <fullName evidence="3">Glycosyl hydrolase family 43</fullName>
    </recommendedName>
</protein>
<dbReference type="AlphaFoldDB" id="A0A3D9I6Y6"/>
<evidence type="ECO:0000313" key="2">
    <source>
        <dbReference type="Proteomes" id="UP000256977"/>
    </source>
</evidence>
<sequence length="349" mass="39377">MTNPIFERLMPAPAGGGYCEKDHYIWCGSCVRGEDGRYHLFASRWSKELGFGSNWLFNCEVVRASSEVPEGPYKYEETVLSRRDRSFFDGMSQHNPYIQYWNGTYYLYYMGTTYGGPIPGPGDEVPGERQIEVWNNKRIGLAVASSIFGPWTRRDTPLLEPRVGHWDCTVTTNPAVTILPDGRTYMIYKSREYAGATLQLGIAAADSPEGPFRRLTDDPILGFSDPDLHVEDPFLWYSDGMFHLLIKDDSKNGSYGLTGEWGAGVYATSEDCIEWRIHPDPKAYSRTVIWEDGTRTEMCNLERPYLLIQNGQPTHLFAAAGTGEGPYQFEHTRSVVIPLSSDKAKKTGE</sequence>
<evidence type="ECO:0000313" key="1">
    <source>
        <dbReference type="EMBL" id="RED57528.1"/>
    </source>
</evidence>
<dbReference type="CDD" id="cd08994">
    <property type="entry name" value="GH43_62_32_68_117_130-like"/>
    <property type="match status" value="1"/>
</dbReference>
<dbReference type="Gene3D" id="2.115.10.20">
    <property type="entry name" value="Glycosyl hydrolase domain, family 43"/>
    <property type="match status" value="1"/>
</dbReference>
<gene>
    <name evidence="1" type="ORF">DFP98_13683</name>
</gene>
<dbReference type="OrthoDB" id="9794572at2"/>
<evidence type="ECO:0008006" key="3">
    <source>
        <dbReference type="Google" id="ProtNLM"/>
    </source>
</evidence>
<dbReference type="SUPFAM" id="SSF75005">
    <property type="entry name" value="Arabinanase/levansucrase/invertase"/>
    <property type="match status" value="2"/>
</dbReference>
<keyword evidence="2" id="KW-1185">Reference proteome</keyword>